<dbReference type="PANTHER" id="PTHR37312:SF1">
    <property type="entry name" value="MEMBRANE-BOUND ACYLTRANSFERASE YKRP-RELATED"/>
    <property type="match status" value="1"/>
</dbReference>
<name>A0ABS5F103_9PROT</name>
<feature type="transmembrane region" description="Helical" evidence="1">
    <location>
        <begin position="72"/>
        <end position="92"/>
    </location>
</feature>
<dbReference type="EMBL" id="JAAGBB010000021">
    <property type="protein sequence ID" value="MBR0666227.1"/>
    <property type="molecule type" value="Genomic_DNA"/>
</dbReference>
<feature type="transmembrane region" description="Helical" evidence="1">
    <location>
        <begin position="113"/>
        <end position="133"/>
    </location>
</feature>
<feature type="domain" description="Acyltransferase 3" evidence="2">
    <location>
        <begin position="33"/>
        <end position="349"/>
    </location>
</feature>
<dbReference type="Proteomes" id="UP001196870">
    <property type="component" value="Unassembled WGS sequence"/>
</dbReference>
<dbReference type="GO" id="GO:0016746">
    <property type="term" value="F:acyltransferase activity"/>
    <property type="evidence" value="ECO:0007669"/>
    <property type="project" value="UniProtKB-KW"/>
</dbReference>
<dbReference type="InterPro" id="IPR052734">
    <property type="entry name" value="Nod_factor_acetyltransferase"/>
</dbReference>
<keyword evidence="3" id="KW-0012">Acyltransferase</keyword>
<protein>
    <submittedName>
        <fullName evidence="3">Acyltransferase family protein</fullName>
    </submittedName>
</protein>
<reference evidence="4" key="1">
    <citation type="journal article" date="2021" name="Syst. Appl. Microbiol.">
        <title>Roseomonas hellenica sp. nov., isolated from roots of wild-growing Alkanna tinctoria.</title>
        <authorList>
            <person name="Rat A."/>
            <person name="Naranjo H.D."/>
            <person name="Lebbe L."/>
            <person name="Cnockaert M."/>
            <person name="Krigas N."/>
            <person name="Grigoriadou K."/>
            <person name="Maloupa E."/>
            <person name="Willems A."/>
        </authorList>
    </citation>
    <scope>NUCLEOTIDE SEQUENCE [LARGE SCALE GENOMIC DNA]</scope>
    <source>
        <strain evidence="4">LMG 31523</strain>
    </source>
</reference>
<keyword evidence="4" id="KW-1185">Reference proteome</keyword>
<keyword evidence="1" id="KW-0472">Membrane</keyword>
<dbReference type="Pfam" id="PF01757">
    <property type="entry name" value="Acyl_transf_3"/>
    <property type="match status" value="1"/>
</dbReference>
<feature type="transmembrane region" description="Helical" evidence="1">
    <location>
        <begin position="153"/>
        <end position="173"/>
    </location>
</feature>
<evidence type="ECO:0000313" key="3">
    <source>
        <dbReference type="EMBL" id="MBR0666227.1"/>
    </source>
</evidence>
<keyword evidence="3" id="KW-0808">Transferase</keyword>
<feature type="transmembrane region" description="Helical" evidence="1">
    <location>
        <begin position="308"/>
        <end position="327"/>
    </location>
</feature>
<sequence>MPALAGLPGIAGIRAEAGTRRSAILADARPRLAWVDAAKGVGIILVVAGHVLGGLIDADVVPGHDWFRPGLLAIYLFHMPLFFLLSGLFVPARIDRGKGRFLKEVGKGVVWPYFLWGAMQTFVAYLASSYTNIPIHDFWPELGKMFTQPPAQFWFLYGLLLAQLLALIVVPLVGASGFFLLSLALYCLDLNALPAVFDTTSRMLPFFALGIWLGRAPMLMTPAPPVSRLMTLGLAVLALLAIWLSCRLTMAEVDFTDLRTLAITRLAWGWPHALTALLGLSAAMALTFHLPHRLRAVLRYLGSRSMAIFVLHIMVIAGTRIVLVKLFHFDDPVILAILLTTLGVGAPLLAAEVARRLGWQRILAL</sequence>
<gene>
    <name evidence="3" type="ORF">GXW71_17835</name>
</gene>
<keyword evidence="1" id="KW-0812">Transmembrane</keyword>
<feature type="transmembrane region" description="Helical" evidence="1">
    <location>
        <begin position="232"/>
        <end position="250"/>
    </location>
</feature>
<evidence type="ECO:0000313" key="4">
    <source>
        <dbReference type="Proteomes" id="UP001196870"/>
    </source>
</evidence>
<dbReference type="PANTHER" id="PTHR37312">
    <property type="entry name" value="MEMBRANE-BOUND ACYLTRANSFERASE YKRP-RELATED"/>
    <property type="match status" value="1"/>
</dbReference>
<feature type="transmembrane region" description="Helical" evidence="1">
    <location>
        <begin position="32"/>
        <end position="52"/>
    </location>
</feature>
<evidence type="ECO:0000256" key="1">
    <source>
        <dbReference type="SAM" id="Phobius"/>
    </source>
</evidence>
<evidence type="ECO:0000259" key="2">
    <source>
        <dbReference type="Pfam" id="PF01757"/>
    </source>
</evidence>
<feature type="transmembrane region" description="Helical" evidence="1">
    <location>
        <begin position="333"/>
        <end position="351"/>
    </location>
</feature>
<comment type="caution">
    <text evidence="3">The sequence shown here is derived from an EMBL/GenBank/DDBJ whole genome shotgun (WGS) entry which is preliminary data.</text>
</comment>
<organism evidence="3 4">
    <name type="scientific">Plastoroseomonas hellenica</name>
    <dbReference type="NCBI Taxonomy" id="2687306"/>
    <lineage>
        <taxon>Bacteria</taxon>
        <taxon>Pseudomonadati</taxon>
        <taxon>Pseudomonadota</taxon>
        <taxon>Alphaproteobacteria</taxon>
        <taxon>Acetobacterales</taxon>
        <taxon>Acetobacteraceae</taxon>
        <taxon>Plastoroseomonas</taxon>
    </lineage>
</organism>
<feature type="transmembrane region" description="Helical" evidence="1">
    <location>
        <begin position="270"/>
        <end position="288"/>
    </location>
</feature>
<proteinExistence type="predicted"/>
<keyword evidence="1" id="KW-1133">Transmembrane helix</keyword>
<accession>A0ABS5F103</accession>
<dbReference type="InterPro" id="IPR002656">
    <property type="entry name" value="Acyl_transf_3_dom"/>
</dbReference>
<dbReference type="RefSeq" id="WP_211853901.1">
    <property type="nucleotide sequence ID" value="NZ_JAAGBB010000021.1"/>
</dbReference>